<dbReference type="PANTHER" id="PTHR12640">
    <property type="entry name" value="RIBOPHORIN II"/>
    <property type="match status" value="1"/>
</dbReference>
<sequence>MRFSAIPSLFLLAAGAAQAASSWSFDDASISISSKKGVGEAHKETFGVKSPLQTPITLSVEDTLTVSFTAKDNGKAKRPHQAFLLLKDEETGLEAPFPLNVRESGKGKVQITHKDIPTQLLVSSKPVHATVVIGSFGSAQGLIADAFDIDINQDPNKPAPAVPSPVRYGKKPEIHHIFREATVYPYKIFSITFAVVIAATLPILLVAWFGFLGANLSSLPKALGAAPLSHTTFFGSIFAIEFVYFLYHRGLSLGHILVPVAVFGTTAVLSGTKALGEVQRRRLAGKGDQGYDTNREHSRTAYLVLLRTLHGRPQASHGASLMFPSPTIETRHEWCNSLHGLSEPILDVTPFAIAF</sequence>
<evidence type="ECO:0000259" key="15">
    <source>
        <dbReference type="Pfam" id="PF25147"/>
    </source>
</evidence>
<keyword evidence="5 12" id="KW-0812">Transmembrane</keyword>
<evidence type="ECO:0000256" key="4">
    <source>
        <dbReference type="ARBA" id="ARBA00009038"/>
    </source>
</evidence>
<dbReference type="EMBL" id="LKEB01000012">
    <property type="protein sequence ID" value="ROW14802.1"/>
    <property type="molecule type" value="Genomic_DNA"/>
</dbReference>
<comment type="function">
    <text evidence="1">Subunit of the oligosaccharyl transferase (OST) complex that catalyzes the initial transfer of a defined glycan (Glc(3)Man(9)GlcNAc(2) in eukaryotes) from the lipid carrier dolichol-pyrophosphate to an asparagine residue within an Asn-X-Ser/Thr consensus motif in nascent polypeptide chains, the first step in protein N-glycosylation. N-glycosylation occurs cotranslationally and the complex associates with the Sec61 complex at the channel-forming translocon complex that mediates protein translocation across the endoplasmic reticulum (ER). All subunits are required for a maximal enzyme activity.</text>
</comment>
<feature type="signal peptide" evidence="13">
    <location>
        <begin position="1"/>
        <end position="19"/>
    </location>
</feature>
<dbReference type="UniPathway" id="UPA00378"/>
<accession>A0A423XFP5</accession>
<dbReference type="AlphaFoldDB" id="A0A423XFP5"/>
<reference evidence="16 17" key="1">
    <citation type="submission" date="2015-09" db="EMBL/GenBank/DDBJ databases">
        <title>Host preference determinants of Valsa canker pathogens revealed by comparative genomics.</title>
        <authorList>
            <person name="Yin Z."/>
            <person name="Huang L."/>
        </authorList>
    </citation>
    <scope>NUCLEOTIDE SEQUENCE [LARGE SCALE GENOMIC DNA]</scope>
    <source>
        <strain evidence="16 17">SXYLt</strain>
    </source>
</reference>
<keyword evidence="9 12" id="KW-0472">Membrane</keyword>
<evidence type="ECO:0000256" key="10">
    <source>
        <dbReference type="ARBA" id="ARBA00030078"/>
    </source>
</evidence>
<keyword evidence="7" id="KW-0256">Endoplasmic reticulum</keyword>
<protein>
    <recommendedName>
        <fullName evidence="11">Ribophorin II</fullName>
    </recommendedName>
    <alternativeName>
        <fullName evidence="10">Ribophorin-2</fullName>
    </alternativeName>
</protein>
<dbReference type="PANTHER" id="PTHR12640:SF0">
    <property type="entry name" value="DOLICHYL-DIPHOSPHOOLIGOSACCHARIDE--PROTEIN GLYCOSYLTRANSFERASE SUBUNIT 2"/>
    <property type="match status" value="1"/>
</dbReference>
<dbReference type="Pfam" id="PF25147">
    <property type="entry name" value="Ribophorin_II_C"/>
    <property type="match status" value="1"/>
</dbReference>
<comment type="caution">
    <text evidence="16">The sequence shown here is derived from an EMBL/GenBank/DDBJ whole genome shotgun (WGS) entry which is preliminary data.</text>
</comment>
<comment type="similarity">
    <text evidence="4">Belongs to the SWP1 family.</text>
</comment>
<feature type="domain" description="Ribophorin II C-terminal" evidence="15">
    <location>
        <begin position="178"/>
        <end position="282"/>
    </location>
</feature>
<dbReference type="Pfam" id="PF23860">
    <property type="entry name" value="Ribophorin_II_3rd"/>
    <property type="match status" value="1"/>
</dbReference>
<feature type="transmembrane region" description="Helical" evidence="12">
    <location>
        <begin position="253"/>
        <end position="272"/>
    </location>
</feature>
<dbReference type="InterPro" id="IPR008814">
    <property type="entry name" value="Swp1"/>
</dbReference>
<gene>
    <name evidence="16" type="ORF">VPNG_03711</name>
</gene>
<dbReference type="InterPro" id="IPR055374">
    <property type="entry name" value="Ribophorin_II_3rd"/>
</dbReference>
<dbReference type="Proteomes" id="UP000285146">
    <property type="component" value="Unassembled WGS sequence"/>
</dbReference>
<dbReference type="STRING" id="1230097.A0A423XFP5"/>
<feature type="chain" id="PRO_5044343034" description="Ribophorin II" evidence="13">
    <location>
        <begin position="20"/>
        <end position="355"/>
    </location>
</feature>
<feature type="transmembrane region" description="Helical" evidence="12">
    <location>
        <begin position="223"/>
        <end position="247"/>
    </location>
</feature>
<evidence type="ECO:0000256" key="11">
    <source>
        <dbReference type="ARBA" id="ARBA00032139"/>
    </source>
</evidence>
<evidence type="ECO:0000313" key="17">
    <source>
        <dbReference type="Proteomes" id="UP000285146"/>
    </source>
</evidence>
<proteinExistence type="inferred from homology"/>
<comment type="subcellular location">
    <subcellularLocation>
        <location evidence="2">Endoplasmic reticulum membrane</location>
        <topology evidence="2">Multi-pass membrane protein</topology>
    </subcellularLocation>
</comment>
<evidence type="ECO:0000256" key="12">
    <source>
        <dbReference type="SAM" id="Phobius"/>
    </source>
</evidence>
<dbReference type="InterPro" id="IPR056790">
    <property type="entry name" value="Ribophorin_II_C"/>
</dbReference>
<evidence type="ECO:0000259" key="14">
    <source>
        <dbReference type="Pfam" id="PF23860"/>
    </source>
</evidence>
<dbReference type="FunCoup" id="A0A423XFP5">
    <property type="interactions" value="126"/>
</dbReference>
<feature type="transmembrane region" description="Helical" evidence="12">
    <location>
        <begin position="188"/>
        <end position="211"/>
    </location>
</feature>
<dbReference type="OrthoDB" id="432292at2759"/>
<evidence type="ECO:0000256" key="3">
    <source>
        <dbReference type="ARBA" id="ARBA00004922"/>
    </source>
</evidence>
<evidence type="ECO:0000256" key="7">
    <source>
        <dbReference type="ARBA" id="ARBA00022824"/>
    </source>
</evidence>
<name>A0A423XFP5_9PEZI</name>
<comment type="pathway">
    <text evidence="3">Protein modification; protein glycosylation.</text>
</comment>
<evidence type="ECO:0000256" key="9">
    <source>
        <dbReference type="ARBA" id="ARBA00023136"/>
    </source>
</evidence>
<evidence type="ECO:0000256" key="6">
    <source>
        <dbReference type="ARBA" id="ARBA00022729"/>
    </source>
</evidence>
<keyword evidence="17" id="KW-1185">Reference proteome</keyword>
<evidence type="ECO:0000313" key="16">
    <source>
        <dbReference type="EMBL" id="ROW14802.1"/>
    </source>
</evidence>
<evidence type="ECO:0000256" key="5">
    <source>
        <dbReference type="ARBA" id="ARBA00022692"/>
    </source>
</evidence>
<keyword evidence="6 13" id="KW-0732">Signal</keyword>
<keyword evidence="8 12" id="KW-1133">Transmembrane helix</keyword>
<evidence type="ECO:0000256" key="13">
    <source>
        <dbReference type="SAM" id="SignalP"/>
    </source>
</evidence>
<evidence type="ECO:0000256" key="8">
    <source>
        <dbReference type="ARBA" id="ARBA00022989"/>
    </source>
</evidence>
<evidence type="ECO:0000256" key="2">
    <source>
        <dbReference type="ARBA" id="ARBA00004477"/>
    </source>
</evidence>
<feature type="domain" description="Ribophorin II third" evidence="14">
    <location>
        <begin position="27"/>
        <end position="111"/>
    </location>
</feature>
<dbReference type="GO" id="GO:0008250">
    <property type="term" value="C:oligosaccharyltransferase complex"/>
    <property type="evidence" value="ECO:0007669"/>
    <property type="project" value="InterPro"/>
</dbReference>
<dbReference type="GO" id="GO:0006487">
    <property type="term" value="P:protein N-linked glycosylation"/>
    <property type="evidence" value="ECO:0007669"/>
    <property type="project" value="TreeGrafter"/>
</dbReference>
<dbReference type="InParanoid" id="A0A423XFP5"/>
<organism evidence="16 17">
    <name type="scientific">Cytospora leucostoma</name>
    <dbReference type="NCBI Taxonomy" id="1230097"/>
    <lineage>
        <taxon>Eukaryota</taxon>
        <taxon>Fungi</taxon>
        <taxon>Dikarya</taxon>
        <taxon>Ascomycota</taxon>
        <taxon>Pezizomycotina</taxon>
        <taxon>Sordariomycetes</taxon>
        <taxon>Sordariomycetidae</taxon>
        <taxon>Diaporthales</taxon>
        <taxon>Cytosporaceae</taxon>
        <taxon>Cytospora</taxon>
    </lineage>
</organism>
<evidence type="ECO:0000256" key="1">
    <source>
        <dbReference type="ARBA" id="ARBA00002791"/>
    </source>
</evidence>